<dbReference type="PANTHER" id="PTHR43877:SF8">
    <property type="entry name" value="N-ACETYLGLUTAMATE SYNTHASE-RELATED"/>
    <property type="match status" value="1"/>
</dbReference>
<keyword evidence="2" id="KW-0012">Acyltransferase</keyword>
<evidence type="ECO:0000256" key="2">
    <source>
        <dbReference type="ARBA" id="ARBA00023315"/>
    </source>
</evidence>
<dbReference type="Gene3D" id="3.40.630.30">
    <property type="match status" value="1"/>
</dbReference>
<dbReference type="InterPro" id="IPR050832">
    <property type="entry name" value="Bact_Acetyltransf"/>
</dbReference>
<reference evidence="4 5" key="1">
    <citation type="journal article" date="2021" name="Int. J. Syst. Evol. Microbiol.">
        <title>Lentilactobacillus fungorum sp. nov., isolated from spent mushroom substrates.</title>
        <authorList>
            <person name="Tohno M."/>
            <person name="Tanizawa Y."/>
            <person name="Kojima Y."/>
            <person name="Sakamoto M."/>
            <person name="Ohkuma M."/>
            <person name="Kobayashi H."/>
        </authorList>
    </citation>
    <scope>NUCLEOTIDE SEQUENCE [LARGE SCALE GENOMIC DNA]</scope>
    <source>
        <strain evidence="4 5">YK48G</strain>
    </source>
</reference>
<evidence type="ECO:0000313" key="4">
    <source>
        <dbReference type="EMBL" id="GHP12816.1"/>
    </source>
</evidence>
<proteinExistence type="predicted"/>
<comment type="caution">
    <text evidence="4">The sequence shown here is derived from an EMBL/GenBank/DDBJ whole genome shotgun (WGS) entry which is preliminary data.</text>
</comment>
<dbReference type="Pfam" id="PF00583">
    <property type="entry name" value="Acetyltransf_1"/>
    <property type="match status" value="1"/>
</dbReference>
<accession>A0ABQ3VWJ4</accession>
<dbReference type="EMBL" id="BNJR01000004">
    <property type="protein sequence ID" value="GHP12816.1"/>
    <property type="molecule type" value="Genomic_DNA"/>
</dbReference>
<dbReference type="CDD" id="cd04301">
    <property type="entry name" value="NAT_SF"/>
    <property type="match status" value="1"/>
</dbReference>
<feature type="domain" description="N-acetyltransferase" evidence="3">
    <location>
        <begin position="9"/>
        <end position="146"/>
    </location>
</feature>
<dbReference type="PROSITE" id="PS51186">
    <property type="entry name" value="GNAT"/>
    <property type="match status" value="1"/>
</dbReference>
<dbReference type="Proteomes" id="UP000604765">
    <property type="component" value="Unassembled WGS sequence"/>
</dbReference>
<protein>
    <submittedName>
        <fullName evidence="4">N-acetyltransferase</fullName>
    </submittedName>
</protein>
<organism evidence="4 5">
    <name type="scientific">Lentilactobacillus fungorum</name>
    <dbReference type="NCBI Taxonomy" id="2201250"/>
    <lineage>
        <taxon>Bacteria</taxon>
        <taxon>Bacillati</taxon>
        <taxon>Bacillota</taxon>
        <taxon>Bacilli</taxon>
        <taxon>Lactobacillales</taxon>
        <taxon>Lactobacillaceae</taxon>
        <taxon>Lentilactobacillus</taxon>
    </lineage>
</organism>
<dbReference type="PANTHER" id="PTHR43877">
    <property type="entry name" value="AMINOALKYLPHOSPHONATE N-ACETYLTRANSFERASE-RELATED-RELATED"/>
    <property type="match status" value="1"/>
</dbReference>
<name>A0ABQ3VWJ4_9LACO</name>
<dbReference type="InterPro" id="IPR000182">
    <property type="entry name" value="GNAT_dom"/>
</dbReference>
<keyword evidence="1" id="KW-0808">Transferase</keyword>
<dbReference type="InterPro" id="IPR016181">
    <property type="entry name" value="Acyl_CoA_acyltransferase"/>
</dbReference>
<dbReference type="RefSeq" id="WP_203628872.1">
    <property type="nucleotide sequence ID" value="NZ_BNJR01000004.1"/>
</dbReference>
<evidence type="ECO:0000259" key="3">
    <source>
        <dbReference type="PROSITE" id="PS51186"/>
    </source>
</evidence>
<dbReference type="SUPFAM" id="SSF55729">
    <property type="entry name" value="Acyl-CoA N-acyltransferases (Nat)"/>
    <property type="match status" value="1"/>
</dbReference>
<evidence type="ECO:0000313" key="5">
    <source>
        <dbReference type="Proteomes" id="UP000604765"/>
    </source>
</evidence>
<sequence>MIKKANELVGIRKMTVTDYPDAYALWKVTPGMNLREFDDSFKEISRLIQFNPDFCFVAEQNHQLIGTILGATDGRRGRIYHLAVAKTAQRQGIGTKLVNLVIERLREVGISKISATVMKHNHAGAAFWQKLKFSERLEIETFTKII</sequence>
<keyword evidence="5" id="KW-1185">Reference proteome</keyword>
<gene>
    <name evidence="4" type="ORF">YK48G_02410</name>
</gene>
<evidence type="ECO:0000256" key="1">
    <source>
        <dbReference type="ARBA" id="ARBA00022679"/>
    </source>
</evidence>